<dbReference type="PROSITE" id="PS50102">
    <property type="entry name" value="RRM"/>
    <property type="match status" value="1"/>
</dbReference>
<sequence length="542" mass="56200">MQFVNEAEQRRAKAEADLPPLPPLLAQILAETRAKQQAAKEGREYVPERKQAGDGTGSDDEAQPPSGPLLLEGPSSGLLVQGTNVPDRQPGDSDSDSDAEPEAPLGPLDPARCRVHGPGFSGGAAGQPVKLTLTARDANGKRIREGGAMVLVMVEPPRTPGVEEEPDAIEAEVTDHGDGTYTAVYTVPSKGNYQLHIEVDGDPVGDSPYPVFFSAAKLVVEGSGAAAAGAAAAPGQPAQAVQPASGAQLPAPVTTSAGFQVVTAQSIKAAQAQTQTQLGAAAAAGDLGASVALAAGAPAGAALQNSLGADMVRSGMAFPPFDAEQLQRMVVVGGVMALATPDALKSVFSLAGAILNCQLTPPGTGFAFVTFSSAAEAANALTMGGASLMGQPLKVELATEAKKGADAALAAHNPYAALQAQQLAHFQMLQQQQSALAQQVATMRAAQRTGVQLPLDQRIRSHRSRSRERGSRHKEHKHKHHKHHHKRSHRSHSRERKEDKSAGGDKMEVEAAAAAAEQQQQQQPAAAGNKDDLEALLDEFDG</sequence>
<dbReference type="InterPro" id="IPR035979">
    <property type="entry name" value="RBD_domain_sf"/>
</dbReference>
<dbReference type="InterPro" id="IPR013783">
    <property type="entry name" value="Ig-like_fold"/>
</dbReference>
<evidence type="ECO:0000313" key="5">
    <source>
        <dbReference type="EMBL" id="KAI7837107.1"/>
    </source>
</evidence>
<dbReference type="Proteomes" id="UP001205105">
    <property type="component" value="Unassembled WGS sequence"/>
</dbReference>
<dbReference type="CDD" id="cd00590">
    <property type="entry name" value="RRM_SF"/>
    <property type="match status" value="1"/>
</dbReference>
<feature type="region of interest" description="Disordered" evidence="3">
    <location>
        <begin position="448"/>
        <end position="542"/>
    </location>
</feature>
<dbReference type="AlphaFoldDB" id="A0AAD5DFJ6"/>
<dbReference type="InterPro" id="IPR012677">
    <property type="entry name" value="Nucleotide-bd_a/b_plait_sf"/>
</dbReference>
<evidence type="ECO:0000256" key="3">
    <source>
        <dbReference type="SAM" id="MobiDB-lite"/>
    </source>
</evidence>
<gene>
    <name evidence="5" type="ORF">COHA_009055</name>
</gene>
<dbReference type="GO" id="GO:0003723">
    <property type="term" value="F:RNA binding"/>
    <property type="evidence" value="ECO:0007669"/>
    <property type="project" value="UniProtKB-UniRule"/>
</dbReference>
<feature type="compositionally biased region" description="Basic and acidic residues" evidence="3">
    <location>
        <begin position="32"/>
        <end position="52"/>
    </location>
</feature>
<evidence type="ECO:0000256" key="1">
    <source>
        <dbReference type="PROSITE-ProRule" id="PRU00087"/>
    </source>
</evidence>
<keyword evidence="6" id="KW-1185">Reference proteome</keyword>
<evidence type="ECO:0000259" key="4">
    <source>
        <dbReference type="PROSITE" id="PS50102"/>
    </source>
</evidence>
<feature type="compositionally biased region" description="Low complexity" evidence="3">
    <location>
        <begin position="510"/>
        <end position="527"/>
    </location>
</feature>
<dbReference type="InterPro" id="IPR050441">
    <property type="entry name" value="RBM"/>
</dbReference>
<feature type="compositionally biased region" description="Low complexity" evidence="3">
    <location>
        <begin position="68"/>
        <end position="79"/>
    </location>
</feature>
<dbReference type="PROSITE" id="PS50194">
    <property type="entry name" value="FILAMIN_REPEAT"/>
    <property type="match status" value="1"/>
</dbReference>
<dbReference type="InterPro" id="IPR014756">
    <property type="entry name" value="Ig_E-set"/>
</dbReference>
<feature type="compositionally biased region" description="Basic residues" evidence="3">
    <location>
        <begin position="460"/>
        <end position="494"/>
    </location>
</feature>
<dbReference type="Gene3D" id="2.60.40.10">
    <property type="entry name" value="Immunoglobulins"/>
    <property type="match status" value="1"/>
</dbReference>
<proteinExistence type="predicted"/>
<dbReference type="InterPro" id="IPR001298">
    <property type="entry name" value="Filamin/ABP280_rpt"/>
</dbReference>
<accession>A0AAD5DFJ6</accession>
<feature type="compositionally biased region" description="Basic and acidic residues" evidence="3">
    <location>
        <begin position="7"/>
        <end position="16"/>
    </location>
</feature>
<feature type="region of interest" description="Disordered" evidence="3">
    <location>
        <begin position="1"/>
        <end position="127"/>
    </location>
</feature>
<comment type="caution">
    <text evidence="5">The sequence shown here is derived from an EMBL/GenBank/DDBJ whole genome shotgun (WGS) entry which is preliminary data.</text>
</comment>
<dbReference type="InterPro" id="IPR000504">
    <property type="entry name" value="RRM_dom"/>
</dbReference>
<dbReference type="EMBL" id="JADXDR010000164">
    <property type="protein sequence ID" value="KAI7837107.1"/>
    <property type="molecule type" value="Genomic_DNA"/>
</dbReference>
<dbReference type="Gene3D" id="3.30.70.330">
    <property type="match status" value="1"/>
</dbReference>
<dbReference type="Pfam" id="PF00630">
    <property type="entry name" value="Filamin"/>
    <property type="match status" value="1"/>
</dbReference>
<dbReference type="PANTHER" id="PTHR48034">
    <property type="entry name" value="TRANSFORMER-2 SEX-DETERMINING PROTEIN-RELATED"/>
    <property type="match status" value="1"/>
</dbReference>
<evidence type="ECO:0000256" key="2">
    <source>
        <dbReference type="PROSITE-ProRule" id="PRU00176"/>
    </source>
</evidence>
<organism evidence="5 6">
    <name type="scientific">Chlorella ohadii</name>
    <dbReference type="NCBI Taxonomy" id="2649997"/>
    <lineage>
        <taxon>Eukaryota</taxon>
        <taxon>Viridiplantae</taxon>
        <taxon>Chlorophyta</taxon>
        <taxon>core chlorophytes</taxon>
        <taxon>Trebouxiophyceae</taxon>
        <taxon>Chlorellales</taxon>
        <taxon>Chlorellaceae</taxon>
        <taxon>Chlorella clade</taxon>
        <taxon>Chlorella</taxon>
    </lineage>
</organism>
<dbReference type="SMART" id="SM00557">
    <property type="entry name" value="IG_FLMN"/>
    <property type="match status" value="1"/>
</dbReference>
<dbReference type="SUPFAM" id="SSF54928">
    <property type="entry name" value="RNA-binding domain, RBD"/>
    <property type="match status" value="1"/>
</dbReference>
<protein>
    <recommendedName>
        <fullName evidence="4">RRM domain-containing protein</fullName>
    </recommendedName>
</protein>
<dbReference type="SUPFAM" id="SSF81296">
    <property type="entry name" value="E set domains"/>
    <property type="match status" value="1"/>
</dbReference>
<feature type="repeat" description="Filamin" evidence="1">
    <location>
        <begin position="105"/>
        <end position="213"/>
    </location>
</feature>
<feature type="compositionally biased region" description="Basic and acidic residues" evidence="3">
    <location>
        <begin position="495"/>
        <end position="509"/>
    </location>
</feature>
<dbReference type="InterPro" id="IPR017868">
    <property type="entry name" value="Filamin/ABP280_repeat-like"/>
</dbReference>
<evidence type="ECO:0000313" key="6">
    <source>
        <dbReference type="Proteomes" id="UP001205105"/>
    </source>
</evidence>
<keyword evidence="2" id="KW-0694">RNA-binding</keyword>
<dbReference type="Pfam" id="PF00076">
    <property type="entry name" value="RRM_1"/>
    <property type="match status" value="1"/>
</dbReference>
<reference evidence="5" key="1">
    <citation type="submission" date="2020-11" db="EMBL/GenBank/DDBJ databases">
        <title>Chlorella ohadii genome sequencing and assembly.</title>
        <authorList>
            <person name="Murik O."/>
            <person name="Treves H."/>
            <person name="Kedem I."/>
            <person name="Shotland Y."/>
            <person name="Kaplan A."/>
        </authorList>
    </citation>
    <scope>NUCLEOTIDE SEQUENCE</scope>
    <source>
        <strain evidence="5">1</strain>
    </source>
</reference>
<feature type="domain" description="RRM" evidence="4">
    <location>
        <begin position="328"/>
        <end position="400"/>
    </location>
</feature>
<name>A0AAD5DFJ6_9CHLO</name>
<dbReference type="SMART" id="SM00360">
    <property type="entry name" value="RRM"/>
    <property type="match status" value="1"/>
</dbReference>